<dbReference type="SUPFAM" id="SSF158472">
    <property type="entry name" value="HAMP domain-like"/>
    <property type="match status" value="1"/>
</dbReference>
<dbReference type="Pfam" id="PF02518">
    <property type="entry name" value="HATPase_c"/>
    <property type="match status" value="1"/>
</dbReference>
<evidence type="ECO:0000256" key="6">
    <source>
        <dbReference type="ARBA" id="ARBA00022679"/>
    </source>
</evidence>
<dbReference type="Pfam" id="PF00672">
    <property type="entry name" value="HAMP"/>
    <property type="match status" value="1"/>
</dbReference>
<dbReference type="InterPro" id="IPR036890">
    <property type="entry name" value="HATPase_C_sf"/>
</dbReference>
<evidence type="ECO:0000313" key="16">
    <source>
        <dbReference type="Proteomes" id="UP000287101"/>
    </source>
</evidence>
<keyword evidence="8 15" id="KW-0418">Kinase</keyword>
<dbReference type="PRINTS" id="PR00344">
    <property type="entry name" value="BCTRLSENSOR"/>
</dbReference>
<gene>
    <name evidence="15" type="ORF">CBF31_03315</name>
</gene>
<feature type="domain" description="HAMP" evidence="14">
    <location>
        <begin position="212"/>
        <end position="266"/>
    </location>
</feature>
<dbReference type="InterPro" id="IPR050398">
    <property type="entry name" value="HssS/ArlS-like"/>
</dbReference>
<dbReference type="CDD" id="cd00082">
    <property type="entry name" value="HisKA"/>
    <property type="match status" value="1"/>
</dbReference>
<keyword evidence="10" id="KW-0902">Two-component regulatory system</keyword>
<dbReference type="AlphaFoldDB" id="A0A430ACX0"/>
<dbReference type="InterPro" id="IPR004358">
    <property type="entry name" value="Sig_transdc_His_kin-like_C"/>
</dbReference>
<feature type="transmembrane region" description="Helical" evidence="12">
    <location>
        <begin position="192"/>
        <end position="215"/>
    </location>
</feature>
<evidence type="ECO:0000256" key="11">
    <source>
        <dbReference type="ARBA" id="ARBA00023136"/>
    </source>
</evidence>
<evidence type="ECO:0000256" key="3">
    <source>
        <dbReference type="ARBA" id="ARBA00012438"/>
    </source>
</evidence>
<keyword evidence="9 12" id="KW-1133">Transmembrane helix</keyword>
<dbReference type="GO" id="GO:0016020">
    <property type="term" value="C:membrane"/>
    <property type="evidence" value="ECO:0007669"/>
    <property type="project" value="UniProtKB-SubCell"/>
</dbReference>
<keyword evidence="5" id="KW-0597">Phosphoprotein</keyword>
<proteinExistence type="predicted"/>
<reference evidence="15 16" key="1">
    <citation type="submission" date="2017-05" db="EMBL/GenBank/DDBJ databases">
        <title>Vagococcus spp. assemblies.</title>
        <authorList>
            <person name="Gulvik C.A."/>
        </authorList>
    </citation>
    <scope>NUCLEOTIDE SEQUENCE [LARGE SCALE GENOMIC DNA]</scope>
    <source>
        <strain evidence="15 16">CCUG 41755</strain>
    </source>
</reference>
<dbReference type="Pfam" id="PF00512">
    <property type="entry name" value="HisKA"/>
    <property type="match status" value="1"/>
</dbReference>
<evidence type="ECO:0000259" key="14">
    <source>
        <dbReference type="PROSITE" id="PS50885"/>
    </source>
</evidence>
<dbReference type="Gene3D" id="3.30.565.10">
    <property type="entry name" value="Histidine kinase-like ATPase, C-terminal domain"/>
    <property type="match status" value="1"/>
</dbReference>
<dbReference type="FunFam" id="3.30.565.10:FF:000006">
    <property type="entry name" value="Sensor histidine kinase WalK"/>
    <property type="match status" value="1"/>
</dbReference>
<evidence type="ECO:0000256" key="7">
    <source>
        <dbReference type="ARBA" id="ARBA00022692"/>
    </source>
</evidence>
<comment type="subcellular location">
    <subcellularLocation>
        <location evidence="2">Membrane</location>
        <topology evidence="2">Multi-pass membrane protein</topology>
    </subcellularLocation>
</comment>
<dbReference type="Gene3D" id="1.10.287.130">
    <property type="match status" value="1"/>
</dbReference>
<evidence type="ECO:0000256" key="5">
    <source>
        <dbReference type="ARBA" id="ARBA00022553"/>
    </source>
</evidence>
<evidence type="ECO:0000256" key="9">
    <source>
        <dbReference type="ARBA" id="ARBA00022989"/>
    </source>
</evidence>
<dbReference type="SMART" id="SM00388">
    <property type="entry name" value="HisKA"/>
    <property type="match status" value="1"/>
</dbReference>
<dbReference type="PANTHER" id="PTHR45528:SF12">
    <property type="entry name" value="SENSOR HISTIDINE KINASE ARSS"/>
    <property type="match status" value="1"/>
</dbReference>
<dbReference type="SMART" id="SM00304">
    <property type="entry name" value="HAMP"/>
    <property type="match status" value="1"/>
</dbReference>
<dbReference type="Gene3D" id="6.10.340.10">
    <property type="match status" value="1"/>
</dbReference>
<dbReference type="InterPro" id="IPR003661">
    <property type="entry name" value="HisK_dim/P_dom"/>
</dbReference>
<dbReference type="EMBL" id="NGJY01000001">
    <property type="protein sequence ID" value="RSU05060.1"/>
    <property type="molecule type" value="Genomic_DNA"/>
</dbReference>
<dbReference type="InterPro" id="IPR005467">
    <property type="entry name" value="His_kinase_dom"/>
</dbReference>
<evidence type="ECO:0000256" key="12">
    <source>
        <dbReference type="SAM" id="Phobius"/>
    </source>
</evidence>
<feature type="domain" description="Histidine kinase" evidence="13">
    <location>
        <begin position="274"/>
        <end position="491"/>
    </location>
</feature>
<dbReference type="RefSeq" id="WP_126830947.1">
    <property type="nucleotide sequence ID" value="NZ_CBCRYB010000007.1"/>
</dbReference>
<dbReference type="OrthoDB" id="9786919at2"/>
<comment type="caution">
    <text evidence="15">The sequence shown here is derived from an EMBL/GenBank/DDBJ whole genome shotgun (WGS) entry which is preliminary data.</text>
</comment>
<evidence type="ECO:0000256" key="8">
    <source>
        <dbReference type="ARBA" id="ARBA00022777"/>
    </source>
</evidence>
<comment type="catalytic activity">
    <reaction evidence="1">
        <text>ATP + protein L-histidine = ADP + protein N-phospho-L-histidine.</text>
        <dbReference type="EC" id="2.7.13.3"/>
    </reaction>
</comment>
<dbReference type="Pfam" id="PF18719">
    <property type="entry name" value="ArlS_N"/>
    <property type="match status" value="1"/>
</dbReference>
<dbReference type="SUPFAM" id="SSF47384">
    <property type="entry name" value="Homodimeric domain of signal transducing histidine kinase"/>
    <property type="match status" value="1"/>
</dbReference>
<dbReference type="InterPro" id="IPR041610">
    <property type="entry name" value="ArlS_N"/>
</dbReference>
<keyword evidence="6" id="KW-0808">Transferase</keyword>
<evidence type="ECO:0000256" key="10">
    <source>
        <dbReference type="ARBA" id="ARBA00023012"/>
    </source>
</evidence>
<evidence type="ECO:0000256" key="1">
    <source>
        <dbReference type="ARBA" id="ARBA00000085"/>
    </source>
</evidence>
<dbReference type="FunFam" id="1.10.287.130:FF:000001">
    <property type="entry name" value="Two-component sensor histidine kinase"/>
    <property type="match status" value="1"/>
</dbReference>
<dbReference type="InterPro" id="IPR003660">
    <property type="entry name" value="HAMP_dom"/>
</dbReference>
<dbReference type="SMART" id="SM00387">
    <property type="entry name" value="HATPase_c"/>
    <property type="match status" value="1"/>
</dbReference>
<dbReference type="EC" id="2.7.13.3" evidence="3"/>
<feature type="transmembrane region" description="Helical" evidence="12">
    <location>
        <begin position="20"/>
        <end position="42"/>
    </location>
</feature>
<dbReference type="PANTHER" id="PTHR45528">
    <property type="entry name" value="SENSOR HISTIDINE KINASE CPXA"/>
    <property type="match status" value="1"/>
</dbReference>
<evidence type="ECO:0000313" key="15">
    <source>
        <dbReference type="EMBL" id="RSU05060.1"/>
    </source>
</evidence>
<dbReference type="InterPro" id="IPR036097">
    <property type="entry name" value="HisK_dim/P_sf"/>
</dbReference>
<dbReference type="SUPFAM" id="SSF55874">
    <property type="entry name" value="ATPase domain of HSP90 chaperone/DNA topoisomerase II/histidine kinase"/>
    <property type="match status" value="1"/>
</dbReference>
<dbReference type="CDD" id="cd06225">
    <property type="entry name" value="HAMP"/>
    <property type="match status" value="1"/>
</dbReference>
<protein>
    <recommendedName>
        <fullName evidence="4">Signal transduction histidine-protein kinase ArlS</fullName>
        <ecNumber evidence="3">2.7.13.3</ecNumber>
    </recommendedName>
</protein>
<organism evidence="15 16">
    <name type="scientific">Vagococcus fessus</name>
    <dbReference type="NCBI Taxonomy" id="120370"/>
    <lineage>
        <taxon>Bacteria</taxon>
        <taxon>Bacillati</taxon>
        <taxon>Bacillota</taxon>
        <taxon>Bacilli</taxon>
        <taxon>Lactobacillales</taxon>
        <taxon>Enterococcaceae</taxon>
        <taxon>Vagococcus</taxon>
    </lineage>
</organism>
<dbReference type="Proteomes" id="UP000287101">
    <property type="component" value="Unassembled WGS sequence"/>
</dbReference>
<dbReference type="PROSITE" id="PS50109">
    <property type="entry name" value="HIS_KIN"/>
    <property type="match status" value="1"/>
</dbReference>
<evidence type="ECO:0000256" key="4">
    <source>
        <dbReference type="ARBA" id="ARBA00015735"/>
    </source>
</evidence>
<evidence type="ECO:0000256" key="2">
    <source>
        <dbReference type="ARBA" id="ARBA00004141"/>
    </source>
</evidence>
<keyword evidence="7 12" id="KW-0812">Transmembrane</keyword>
<accession>A0A430ACX0</accession>
<keyword evidence="11 12" id="KW-0472">Membrane</keyword>
<keyword evidence="16" id="KW-1185">Reference proteome</keyword>
<sequence length="500" mass="57667">MSAFRKEIKSLFKSNLVITVKWTLLTSTFIFILFTTFALITYKTSTDLMVREEKRNVKHTLNEISKRLSESEESLTLKDTIFYLKDSSDMGLNASSEDIIQLNSFIAELSQPELAATVYNKDKELVFETKDYNLKYRGTNVKETKEVEIDDHTGFLATQPVKNKEGKIVGYIQLFYDLSLVHGIRSKLLSTMILLVAAGVIISLLLGFMLSSYFLKPLRKMTHVINVIKSDPQSQIRLPEMKSKDEFSDLAEVFNDMMDRMQKFIEQQQQFVEDVSHELRTPVAIIEGHLKLLNRWGKDDPEILEESLEASLQEIIRMKSLVQEMLDLSRLEQVEFQHKNDISMAREVTHQTFNNFQILYPDFTFILDDALFSERKVKIYRHHFEQLLIIILDNAVKYSRDRKEIHMSVASTRDQLEIAIQDFGEGISEEDLAQIFNRFYRVDKARSRHKGGNGLGLSIAKELVESYGGKILAESAVGVGTIFRIFLPMVELPKKEEDEA</sequence>
<dbReference type="InterPro" id="IPR003594">
    <property type="entry name" value="HATPase_dom"/>
</dbReference>
<dbReference type="GO" id="GO:0000155">
    <property type="term" value="F:phosphorelay sensor kinase activity"/>
    <property type="evidence" value="ECO:0007669"/>
    <property type="project" value="InterPro"/>
</dbReference>
<evidence type="ECO:0000259" key="13">
    <source>
        <dbReference type="PROSITE" id="PS50109"/>
    </source>
</evidence>
<dbReference type="PROSITE" id="PS50885">
    <property type="entry name" value="HAMP"/>
    <property type="match status" value="1"/>
</dbReference>
<name>A0A430ACX0_9ENTE</name>